<keyword evidence="3" id="KW-0964">Secreted</keyword>
<evidence type="ECO:0000313" key="5">
    <source>
        <dbReference type="Proteomes" id="UP001652662"/>
    </source>
</evidence>
<evidence type="ECO:0000256" key="2">
    <source>
        <dbReference type="ARBA" id="ARBA00010071"/>
    </source>
</evidence>
<proteinExistence type="inferred from homology"/>
<sequence length="288" mass="32163">MQILQSTPVLLNQKIGCCSATGAELRYALQVILMSKFESHCLEIGVESGVLALRLGARWLRPLALLGGRGCYSHAPVWVQISSVLWSPKTLDLWGPCGWKLSPHQRVSTESAAGVLDDPPVARPLPRSFPTHAAAIADSRGGSDVLSYCSSASEGCKQAVQVQCTSFWFYARIKPTLFHNLYMNPDEAFLGDDCPVTGMWRDVYYEFFYHPRDCGIIIKTLQETLLLKTKIKYISRNSSDRAEMPLLCVVRKENLNVIFPCVSNDGTLLREKTWVVHPSNQRQIRSAC</sequence>
<comment type="similarity">
    <text evidence="2">Belongs to the PLAC1 family.</text>
</comment>
<dbReference type="GeneID" id="139074610"/>
<gene>
    <name evidence="6" type="primary">LOC139074610</name>
</gene>
<accession>A0ABM4K1U6</accession>
<dbReference type="Proteomes" id="UP001652662">
    <property type="component" value="Chromosome 11"/>
</dbReference>
<keyword evidence="5" id="KW-1185">Reference proteome</keyword>
<evidence type="ECO:0000256" key="1">
    <source>
        <dbReference type="ARBA" id="ARBA00004613"/>
    </source>
</evidence>
<protein>
    <submittedName>
        <fullName evidence="6">Uncharacterized protein</fullName>
    </submittedName>
</protein>
<reference evidence="6" key="1">
    <citation type="submission" date="2025-08" db="UniProtKB">
        <authorList>
            <consortium name="RefSeq"/>
        </authorList>
    </citation>
    <scope>IDENTIFICATION</scope>
    <source>
        <tissue evidence="6">Blood</tissue>
    </source>
</reference>
<name>A0ABM4K1U6_EQUPR</name>
<comment type="subcellular location">
    <subcellularLocation>
        <location evidence="1">Secreted</location>
    </subcellularLocation>
</comment>
<evidence type="ECO:0000256" key="3">
    <source>
        <dbReference type="ARBA" id="ARBA00022525"/>
    </source>
</evidence>
<evidence type="ECO:0000256" key="4">
    <source>
        <dbReference type="ARBA" id="ARBA00022729"/>
    </source>
</evidence>
<dbReference type="Gene3D" id="2.60.40.3210">
    <property type="entry name" value="Zona pellucida, ZP-N domain"/>
    <property type="match status" value="1"/>
</dbReference>
<evidence type="ECO:0000313" key="6">
    <source>
        <dbReference type="RefSeq" id="XP_070422177.1"/>
    </source>
</evidence>
<dbReference type="InterPro" id="IPR033222">
    <property type="entry name" value="PLAC1_fam"/>
</dbReference>
<dbReference type="PANTHER" id="PTHR14380:SF3">
    <property type="entry name" value="OOCYTE-SECRETED PROTEIN 1"/>
    <property type="match status" value="1"/>
</dbReference>
<organism evidence="5 6">
    <name type="scientific">Equus przewalskii</name>
    <name type="common">Przewalski's horse</name>
    <name type="synonym">Equus caballus przewalskii</name>
    <dbReference type="NCBI Taxonomy" id="9798"/>
    <lineage>
        <taxon>Eukaryota</taxon>
        <taxon>Metazoa</taxon>
        <taxon>Chordata</taxon>
        <taxon>Craniata</taxon>
        <taxon>Vertebrata</taxon>
        <taxon>Euteleostomi</taxon>
        <taxon>Mammalia</taxon>
        <taxon>Eutheria</taxon>
        <taxon>Laurasiatheria</taxon>
        <taxon>Perissodactyla</taxon>
        <taxon>Equidae</taxon>
        <taxon>Equus</taxon>
    </lineage>
</organism>
<keyword evidence="4" id="KW-0732">Signal</keyword>
<dbReference type="PANTHER" id="PTHR14380">
    <property type="entry name" value="PLACENTA-SPECIFIC PROTEIN 1"/>
    <property type="match status" value="1"/>
</dbReference>
<dbReference type="RefSeq" id="XP_070422177.1">
    <property type="nucleotide sequence ID" value="XM_070566076.1"/>
</dbReference>